<evidence type="ECO:0000259" key="1">
    <source>
        <dbReference type="Pfam" id="PF00561"/>
    </source>
</evidence>
<dbReference type="AlphaFoldDB" id="A0A0H4I9F5"/>
<accession>A0A0H4I9F5</accession>
<keyword evidence="3" id="KW-1185">Reference proteome</keyword>
<feature type="domain" description="AB hydrolase-1" evidence="1">
    <location>
        <begin position="1"/>
        <end position="110"/>
    </location>
</feature>
<evidence type="ECO:0000313" key="2">
    <source>
        <dbReference type="EMBL" id="AKO54413.1"/>
    </source>
</evidence>
<dbReference type="GO" id="GO:0016787">
    <property type="term" value="F:hydrolase activity"/>
    <property type="evidence" value="ECO:0007669"/>
    <property type="project" value="UniProtKB-KW"/>
</dbReference>
<protein>
    <submittedName>
        <fullName evidence="2">Alpha/beta hydrolase</fullName>
    </submittedName>
</protein>
<sequence>MLLLHGWSGWIGQFKDLISQLDPNEYTIYAVHPLGHGESHAEESHPGRFIEAVLEARDYVGVPFDVAIGHSLGAAALVYVQAMKSCFDRLVLVSGPATIEGVLNRFARFVNLGEKSKRLFIRGMETTVGLDVNRLDLVTLAPAIMEPTLLVHDVMDQEVPVIESKALNEVFPRSRLFETSGYGHSRLLQNPDVISEIVKFIHSPRPALISI</sequence>
<evidence type="ECO:0000313" key="3">
    <source>
        <dbReference type="Proteomes" id="UP000036406"/>
    </source>
</evidence>
<dbReference type="PATRIC" id="fig|330734.3.peg.3367"/>
<reference evidence="2 3" key="1">
    <citation type="submission" date="2015-05" db="EMBL/GenBank/DDBJ databases">
        <title>Complete genome of Marinobacter psychrophilus strain 20041T isolated from sea-ice of the Canadian Basin.</title>
        <authorList>
            <person name="Song L."/>
            <person name="Ren L."/>
            <person name="Yu Y."/>
            <person name="Wang X."/>
        </authorList>
    </citation>
    <scope>NUCLEOTIDE SEQUENCE [LARGE SCALE GENOMIC DNA]</scope>
    <source>
        <strain evidence="2 3">20041</strain>
    </source>
</reference>
<proteinExistence type="predicted"/>
<dbReference type="KEGG" id="mpq:ABA45_15995"/>
<dbReference type="SUPFAM" id="SSF53474">
    <property type="entry name" value="alpha/beta-Hydrolases"/>
    <property type="match status" value="1"/>
</dbReference>
<dbReference type="Gene3D" id="3.40.50.1820">
    <property type="entry name" value="alpha/beta hydrolase"/>
    <property type="match status" value="1"/>
</dbReference>
<name>A0A0H4I9F5_9GAMM</name>
<gene>
    <name evidence="2" type="ORF">ABA45_15995</name>
</gene>
<dbReference type="EMBL" id="CP011494">
    <property type="protein sequence ID" value="AKO54413.1"/>
    <property type="molecule type" value="Genomic_DNA"/>
</dbReference>
<dbReference type="InterPro" id="IPR000073">
    <property type="entry name" value="AB_hydrolase_1"/>
</dbReference>
<organism evidence="2 3">
    <name type="scientific">Marinobacter psychrophilus</name>
    <dbReference type="NCBI Taxonomy" id="330734"/>
    <lineage>
        <taxon>Bacteria</taxon>
        <taxon>Pseudomonadati</taxon>
        <taxon>Pseudomonadota</taxon>
        <taxon>Gammaproteobacteria</taxon>
        <taxon>Pseudomonadales</taxon>
        <taxon>Marinobacteraceae</taxon>
        <taxon>Marinobacter</taxon>
    </lineage>
</organism>
<dbReference type="InterPro" id="IPR029058">
    <property type="entry name" value="AB_hydrolase_fold"/>
</dbReference>
<dbReference type="Proteomes" id="UP000036406">
    <property type="component" value="Chromosome"/>
</dbReference>
<keyword evidence="2" id="KW-0378">Hydrolase</keyword>
<dbReference type="STRING" id="330734.ABA45_15995"/>
<dbReference type="Pfam" id="PF00561">
    <property type="entry name" value="Abhydrolase_1"/>
    <property type="match status" value="1"/>
</dbReference>